<feature type="domain" description="Fe2OG dioxygenase" evidence="2">
    <location>
        <begin position="177"/>
        <end position="286"/>
    </location>
</feature>
<proteinExistence type="inferred from homology"/>
<evidence type="ECO:0000259" key="2">
    <source>
        <dbReference type="PROSITE" id="PS51471"/>
    </source>
</evidence>
<dbReference type="PROSITE" id="PS51471">
    <property type="entry name" value="FE2OG_OXY"/>
    <property type="match status" value="1"/>
</dbReference>
<dbReference type="Pfam" id="PF03171">
    <property type="entry name" value="2OG-FeII_Oxy"/>
    <property type="match status" value="1"/>
</dbReference>
<dbReference type="EMBL" id="CAWYQH010000152">
    <property type="protein sequence ID" value="CAK8695923.1"/>
    <property type="molecule type" value="Genomic_DNA"/>
</dbReference>
<dbReference type="SUPFAM" id="SSF51197">
    <property type="entry name" value="Clavaminate synthase-like"/>
    <property type="match status" value="1"/>
</dbReference>
<dbReference type="InterPro" id="IPR026992">
    <property type="entry name" value="DIOX_N"/>
</dbReference>
<dbReference type="InterPro" id="IPR044861">
    <property type="entry name" value="IPNS-like_FE2OG_OXY"/>
</dbReference>
<dbReference type="Proteomes" id="UP001642483">
    <property type="component" value="Unassembled WGS sequence"/>
</dbReference>
<keyword evidence="1" id="KW-0560">Oxidoreductase</keyword>
<name>A0ABP0GX98_CLALP</name>
<dbReference type="InterPro" id="IPR050231">
    <property type="entry name" value="Iron_ascorbate_oxido_reductase"/>
</dbReference>
<protein>
    <recommendedName>
        <fullName evidence="2">Fe2OG dioxygenase domain-containing protein</fullName>
    </recommendedName>
</protein>
<dbReference type="InterPro" id="IPR005123">
    <property type="entry name" value="Oxoglu/Fe-dep_dioxygenase_dom"/>
</dbReference>
<keyword evidence="4" id="KW-1185">Reference proteome</keyword>
<dbReference type="Gene3D" id="2.60.120.330">
    <property type="entry name" value="B-lactam Antibiotic, Isopenicillin N Synthase, Chain"/>
    <property type="match status" value="1"/>
</dbReference>
<comment type="similarity">
    <text evidence="1">Belongs to the iron/ascorbate-dependent oxidoreductase family.</text>
</comment>
<keyword evidence="1" id="KW-0479">Metal-binding</keyword>
<keyword evidence="1" id="KW-0408">Iron</keyword>
<evidence type="ECO:0000313" key="4">
    <source>
        <dbReference type="Proteomes" id="UP001642483"/>
    </source>
</evidence>
<dbReference type="PANTHER" id="PTHR47990">
    <property type="entry name" value="2-OXOGLUTARATE (2OG) AND FE(II)-DEPENDENT OXYGENASE SUPERFAMILY PROTEIN-RELATED"/>
    <property type="match status" value="1"/>
</dbReference>
<dbReference type="Pfam" id="PF14226">
    <property type="entry name" value="DIOX_N"/>
    <property type="match status" value="1"/>
</dbReference>
<comment type="caution">
    <text evidence="3">The sequence shown here is derived from an EMBL/GenBank/DDBJ whole genome shotgun (WGS) entry which is preliminary data.</text>
</comment>
<reference evidence="3 4" key="1">
    <citation type="submission" date="2024-02" db="EMBL/GenBank/DDBJ databases">
        <authorList>
            <person name="Daric V."/>
            <person name="Darras S."/>
        </authorList>
    </citation>
    <scope>NUCLEOTIDE SEQUENCE [LARGE SCALE GENOMIC DNA]</scope>
</reference>
<accession>A0ABP0GX98</accession>
<organism evidence="3 4">
    <name type="scientific">Clavelina lepadiformis</name>
    <name type="common">Light-bulb sea squirt</name>
    <name type="synonym">Ascidia lepadiformis</name>
    <dbReference type="NCBI Taxonomy" id="159417"/>
    <lineage>
        <taxon>Eukaryota</taxon>
        <taxon>Metazoa</taxon>
        <taxon>Chordata</taxon>
        <taxon>Tunicata</taxon>
        <taxon>Ascidiacea</taxon>
        <taxon>Aplousobranchia</taxon>
        <taxon>Clavelinidae</taxon>
        <taxon>Clavelina</taxon>
    </lineage>
</organism>
<dbReference type="PRINTS" id="PR00682">
    <property type="entry name" value="IPNSYNTHASE"/>
</dbReference>
<gene>
    <name evidence="3" type="ORF">CVLEPA_LOCUS29128</name>
</gene>
<sequence length="332" mass="37497">MLKSKQFAGIIPVVDYKLCGLDVSDQQVKREDLYNAGKELIDAFSAVGFVYLTNNGVDSSLLQEIRDVTDRFFNLEVALKERYTSKKSIFGYIGLNKENLEKAKPDDFKEAFRIDGTVFKHPEKLPEDICPGFRNLSLKFMTICSRLTERILDSISMAMDFKEEDSLNKCHNLLQTEINSSLLRLNYYAPVDQNILKPGSVRLGAHRDLGTVTLLFQDNVGGLQVEHNGKYVDVPPLQNAILLNAGDALHSISGGLIMSKKHRVVVPQEEVKQRLTRHSYAFFADPDDDVMINPPSIQNDETTNEASLKDLPNSMTFKQLCTNWYSKTRAPK</sequence>
<evidence type="ECO:0000313" key="3">
    <source>
        <dbReference type="EMBL" id="CAK8695923.1"/>
    </source>
</evidence>
<evidence type="ECO:0000256" key="1">
    <source>
        <dbReference type="RuleBase" id="RU003682"/>
    </source>
</evidence>
<dbReference type="InterPro" id="IPR027443">
    <property type="entry name" value="IPNS-like_sf"/>
</dbReference>